<dbReference type="PROSITE" id="PS50937">
    <property type="entry name" value="HTH_MERR_2"/>
    <property type="match status" value="1"/>
</dbReference>
<dbReference type="SUPFAM" id="SSF46955">
    <property type="entry name" value="Putative DNA-binding domain"/>
    <property type="match status" value="1"/>
</dbReference>
<organism evidence="3 4">
    <name type="scientific">Corticimicrobacter populi</name>
    <dbReference type="NCBI Taxonomy" id="2175229"/>
    <lineage>
        <taxon>Bacteria</taxon>
        <taxon>Pseudomonadati</taxon>
        <taxon>Pseudomonadota</taxon>
        <taxon>Betaproteobacteria</taxon>
        <taxon>Burkholderiales</taxon>
        <taxon>Alcaligenaceae</taxon>
        <taxon>Corticimicrobacter</taxon>
    </lineage>
</organism>
<name>A0A2V1K2S1_9BURK</name>
<dbReference type="CDD" id="cd04784">
    <property type="entry name" value="HTH_CadR-PbrR"/>
    <property type="match status" value="1"/>
</dbReference>
<dbReference type="Gene3D" id="1.10.1660.10">
    <property type="match status" value="1"/>
</dbReference>
<evidence type="ECO:0000313" key="3">
    <source>
        <dbReference type="EMBL" id="PWF25391.1"/>
    </source>
</evidence>
<feature type="domain" description="HTH merR-type" evidence="2">
    <location>
        <begin position="2"/>
        <end position="71"/>
    </location>
</feature>
<dbReference type="GO" id="GO:0045893">
    <property type="term" value="P:positive regulation of DNA-templated transcription"/>
    <property type="evidence" value="ECO:0007669"/>
    <property type="project" value="InterPro"/>
</dbReference>
<dbReference type="GO" id="GO:0003700">
    <property type="term" value="F:DNA-binding transcription factor activity"/>
    <property type="evidence" value="ECO:0007669"/>
    <property type="project" value="InterPro"/>
</dbReference>
<dbReference type="InterPro" id="IPR000551">
    <property type="entry name" value="MerR-type_HTH_dom"/>
</dbReference>
<dbReference type="InterPro" id="IPR011791">
    <property type="entry name" value="CadR-PbrR"/>
</dbReference>
<dbReference type="GO" id="GO:0046872">
    <property type="term" value="F:metal ion binding"/>
    <property type="evidence" value="ECO:0007669"/>
    <property type="project" value="InterPro"/>
</dbReference>
<dbReference type="Pfam" id="PF13411">
    <property type="entry name" value="MerR_1"/>
    <property type="match status" value="1"/>
</dbReference>
<dbReference type="PRINTS" id="PR00040">
    <property type="entry name" value="HTHMERR"/>
</dbReference>
<sequence length="141" mass="15982">MTLKIGELARQTHCTVETIRYYEQAGLLPAPLRSSGNYRLYNDNHIERLHFIRHCRMLDISLEEIQTLLAYKDTPEQDCAHVNALLDTHIDRLETQIATLLSLKQRLQDLRGQCSGSHPVENCGIIQGLEHCSCETAVSPA</sequence>
<evidence type="ECO:0000256" key="1">
    <source>
        <dbReference type="ARBA" id="ARBA00023125"/>
    </source>
</evidence>
<dbReference type="RefSeq" id="WP_109060794.1">
    <property type="nucleotide sequence ID" value="NZ_QETA01000001.1"/>
</dbReference>
<dbReference type="PANTHER" id="PTHR30204:SF92">
    <property type="entry name" value="HTH-TYPE TRANSCRIPTIONAL REGULATOR ZNTR"/>
    <property type="match status" value="1"/>
</dbReference>
<gene>
    <name evidence="3" type="primary">cadR</name>
    <name evidence="3" type="ORF">DD235_04440</name>
</gene>
<dbReference type="EMBL" id="QETA01000001">
    <property type="protein sequence ID" value="PWF25391.1"/>
    <property type="molecule type" value="Genomic_DNA"/>
</dbReference>
<comment type="caution">
    <text evidence="3">The sequence shown here is derived from an EMBL/GenBank/DDBJ whole genome shotgun (WGS) entry which is preliminary data.</text>
</comment>
<dbReference type="GO" id="GO:0003677">
    <property type="term" value="F:DNA binding"/>
    <property type="evidence" value="ECO:0007669"/>
    <property type="project" value="UniProtKB-KW"/>
</dbReference>
<evidence type="ECO:0000313" key="4">
    <source>
        <dbReference type="Proteomes" id="UP000245212"/>
    </source>
</evidence>
<dbReference type="AlphaFoldDB" id="A0A2V1K2S1"/>
<keyword evidence="1" id="KW-0238">DNA-binding</keyword>
<proteinExistence type="predicted"/>
<keyword evidence="4" id="KW-1185">Reference proteome</keyword>
<accession>A0A2V1K2S1</accession>
<dbReference type="SMART" id="SM00422">
    <property type="entry name" value="HTH_MERR"/>
    <property type="match status" value="1"/>
</dbReference>
<dbReference type="PANTHER" id="PTHR30204">
    <property type="entry name" value="REDOX-CYCLING DRUG-SENSING TRANSCRIPTIONAL ACTIVATOR SOXR"/>
    <property type="match status" value="1"/>
</dbReference>
<dbReference type="NCBIfam" id="TIGR02047">
    <property type="entry name" value="CadR-PbrR"/>
    <property type="match status" value="1"/>
</dbReference>
<dbReference type="Proteomes" id="UP000245212">
    <property type="component" value="Unassembled WGS sequence"/>
</dbReference>
<dbReference type="InterPro" id="IPR047057">
    <property type="entry name" value="MerR_fam"/>
</dbReference>
<reference evidence="4" key="1">
    <citation type="submission" date="2018-05" db="EMBL/GenBank/DDBJ databases">
        <authorList>
            <person name="Li Y."/>
        </authorList>
    </citation>
    <scope>NUCLEOTIDE SEQUENCE [LARGE SCALE GENOMIC DNA]</scope>
    <source>
        <strain evidence="4">3d-2-2</strain>
    </source>
</reference>
<evidence type="ECO:0000259" key="2">
    <source>
        <dbReference type="PROSITE" id="PS50937"/>
    </source>
</evidence>
<protein>
    <submittedName>
        <fullName evidence="3">Cd(II)/Pb(II)-responsive transcriptional regulator</fullName>
    </submittedName>
</protein>
<dbReference type="InterPro" id="IPR009061">
    <property type="entry name" value="DNA-bd_dom_put_sf"/>
</dbReference>